<keyword evidence="2" id="KW-0472">Membrane</keyword>
<proteinExistence type="predicted"/>
<protein>
    <recommendedName>
        <fullName evidence="5">TSC22 domain family protein 1</fullName>
    </recommendedName>
</protein>
<feature type="compositionally biased region" description="Low complexity" evidence="1">
    <location>
        <begin position="397"/>
        <end position="412"/>
    </location>
</feature>
<evidence type="ECO:0000313" key="3">
    <source>
        <dbReference type="EMBL" id="CAL1680730.1"/>
    </source>
</evidence>
<dbReference type="EMBL" id="OZ034825">
    <property type="protein sequence ID" value="CAL1680730.1"/>
    <property type="molecule type" value="Genomic_DNA"/>
</dbReference>
<gene>
    <name evidence="3" type="ORF">LPLAT_LOCUS6704</name>
</gene>
<evidence type="ECO:0008006" key="5">
    <source>
        <dbReference type="Google" id="ProtNLM"/>
    </source>
</evidence>
<dbReference type="Proteomes" id="UP001497644">
    <property type="component" value="Chromosome 2"/>
</dbReference>
<feature type="compositionally biased region" description="Polar residues" evidence="1">
    <location>
        <begin position="377"/>
        <end position="386"/>
    </location>
</feature>
<feature type="compositionally biased region" description="Basic and acidic residues" evidence="1">
    <location>
        <begin position="367"/>
        <end position="376"/>
    </location>
</feature>
<sequence length="461" mass="49835">MDCANQGLMYAGNCSMEDISVTVTSTTTTSTNTVYPTINDMDWFAGVAEEELLYYTGVGNDVDSLWAVIGSFIPPPPRPPYLPEESIATDGLTTCDLCSWAWRNDRHSFSLDGTLEAPGELGWVLTLVIVSLVSAGIGAVVMMTLLHCRRIKSAGGRASCCGVGVEDSSVPDVGGSAGSAGTGGGVAVIPDRPPLELDKLPPYHDVAPSPGHNVWSWLGSRRGGGTPGVVTTPLSLPQHRRAMNLPVENHYTHMQTDEALYAELDSQAASYASDLQLQMRGSSTYGTTSGGQDDEYHELDAARLHRHYGGSDGSLQTDTLRTRHSKRIQEPDYEMYENGPSTPVPPGQHQHHHHHHHHHNHHHHHQELRIGSRNSEHPSYQNTAYTGSDAEPDGPTLSSAPSSAYYSDLSSNSVNQQMPTTAVSSVATTTTTNLHLNPQNLDAPQYRLAAINENTVPSDYI</sequence>
<evidence type="ECO:0000256" key="1">
    <source>
        <dbReference type="SAM" id="MobiDB-lite"/>
    </source>
</evidence>
<feature type="transmembrane region" description="Helical" evidence="2">
    <location>
        <begin position="121"/>
        <end position="146"/>
    </location>
</feature>
<dbReference type="AlphaFoldDB" id="A0AAV2NLX5"/>
<keyword evidence="4" id="KW-1185">Reference proteome</keyword>
<evidence type="ECO:0000313" key="4">
    <source>
        <dbReference type="Proteomes" id="UP001497644"/>
    </source>
</evidence>
<organism evidence="3 4">
    <name type="scientific">Lasius platythorax</name>
    <dbReference type="NCBI Taxonomy" id="488582"/>
    <lineage>
        <taxon>Eukaryota</taxon>
        <taxon>Metazoa</taxon>
        <taxon>Ecdysozoa</taxon>
        <taxon>Arthropoda</taxon>
        <taxon>Hexapoda</taxon>
        <taxon>Insecta</taxon>
        <taxon>Pterygota</taxon>
        <taxon>Neoptera</taxon>
        <taxon>Endopterygota</taxon>
        <taxon>Hymenoptera</taxon>
        <taxon>Apocrita</taxon>
        <taxon>Aculeata</taxon>
        <taxon>Formicoidea</taxon>
        <taxon>Formicidae</taxon>
        <taxon>Formicinae</taxon>
        <taxon>Lasius</taxon>
        <taxon>Lasius</taxon>
    </lineage>
</organism>
<accession>A0AAV2NLX5</accession>
<feature type="compositionally biased region" description="Basic residues" evidence="1">
    <location>
        <begin position="349"/>
        <end position="366"/>
    </location>
</feature>
<name>A0AAV2NLX5_9HYME</name>
<keyword evidence="2" id="KW-0812">Transmembrane</keyword>
<evidence type="ECO:0000256" key="2">
    <source>
        <dbReference type="SAM" id="Phobius"/>
    </source>
</evidence>
<feature type="region of interest" description="Disordered" evidence="1">
    <location>
        <begin position="329"/>
        <end position="412"/>
    </location>
</feature>
<reference evidence="3" key="1">
    <citation type="submission" date="2024-04" db="EMBL/GenBank/DDBJ databases">
        <authorList>
            <consortium name="Molecular Ecology Group"/>
        </authorList>
    </citation>
    <scope>NUCLEOTIDE SEQUENCE</scope>
</reference>
<keyword evidence="2" id="KW-1133">Transmembrane helix</keyword>